<sequence>MKVFLSWSGPRSKHIAISLRDWLPLVLQAVKPWISVDIAKGEKWDDKLSLALKESTVCILCLTKDNITSQYLHYEAGAISSKEGSRNCTFLFDVKERDVTNPLSSFQNTKFDKEDVFRLISDINIMLSQAEEANLSESPLRKNFDLHWPSLETDLKATPAVETNVPERTDEDILGEILQAVRGLQKTISKTQDTKPDNEDMLAQLRMKFNKTAPEHEIMESMRKENHVSLVKQVLRLENIPYSQAANCIQEVYAAINLRFPTSKITLSECTSILQLIDIL</sequence>
<evidence type="ECO:0000313" key="2">
    <source>
        <dbReference type="EMBL" id="MBB6112530.1"/>
    </source>
</evidence>
<dbReference type="Pfam" id="PF13676">
    <property type="entry name" value="TIR_2"/>
    <property type="match status" value="1"/>
</dbReference>
<proteinExistence type="predicted"/>
<name>A0ABR6PU59_9SPHI</name>
<evidence type="ECO:0000259" key="1">
    <source>
        <dbReference type="Pfam" id="PF13676"/>
    </source>
</evidence>
<dbReference type="SUPFAM" id="SSF52200">
    <property type="entry name" value="Toll/Interleukin receptor TIR domain"/>
    <property type="match status" value="1"/>
</dbReference>
<dbReference type="InterPro" id="IPR000157">
    <property type="entry name" value="TIR_dom"/>
</dbReference>
<protein>
    <recommendedName>
        <fullName evidence="1">TIR domain-containing protein</fullName>
    </recommendedName>
</protein>
<dbReference type="RefSeq" id="WP_076377955.1">
    <property type="nucleotide sequence ID" value="NZ_FTMG01000019.1"/>
</dbReference>
<dbReference type="Gene3D" id="3.40.50.10140">
    <property type="entry name" value="Toll/interleukin-1 receptor homology (TIR) domain"/>
    <property type="match status" value="1"/>
</dbReference>
<dbReference type="EMBL" id="JACHCB010000019">
    <property type="protein sequence ID" value="MBB6112530.1"/>
    <property type="molecule type" value="Genomic_DNA"/>
</dbReference>
<gene>
    <name evidence="2" type="ORF">HDF23_005305</name>
</gene>
<reference evidence="2 3" key="1">
    <citation type="submission" date="2020-08" db="EMBL/GenBank/DDBJ databases">
        <title>Genomic Encyclopedia of Type Strains, Phase IV (KMG-V): Genome sequencing to study the core and pangenomes of soil and plant-associated prokaryotes.</title>
        <authorList>
            <person name="Whitman W."/>
        </authorList>
    </citation>
    <scope>NUCLEOTIDE SEQUENCE [LARGE SCALE GENOMIC DNA]</scope>
    <source>
        <strain evidence="2 3">ANJLi2</strain>
    </source>
</reference>
<feature type="domain" description="TIR" evidence="1">
    <location>
        <begin position="3"/>
        <end position="112"/>
    </location>
</feature>
<evidence type="ECO:0000313" key="3">
    <source>
        <dbReference type="Proteomes" id="UP000541583"/>
    </source>
</evidence>
<accession>A0ABR6PU59</accession>
<comment type="caution">
    <text evidence="2">The sequence shown here is derived from an EMBL/GenBank/DDBJ whole genome shotgun (WGS) entry which is preliminary data.</text>
</comment>
<organism evidence="2 3">
    <name type="scientific">Mucilaginibacter lappiensis</name>
    <dbReference type="NCBI Taxonomy" id="354630"/>
    <lineage>
        <taxon>Bacteria</taxon>
        <taxon>Pseudomonadati</taxon>
        <taxon>Bacteroidota</taxon>
        <taxon>Sphingobacteriia</taxon>
        <taxon>Sphingobacteriales</taxon>
        <taxon>Sphingobacteriaceae</taxon>
        <taxon>Mucilaginibacter</taxon>
    </lineage>
</organism>
<dbReference type="Proteomes" id="UP000541583">
    <property type="component" value="Unassembled WGS sequence"/>
</dbReference>
<keyword evidence="3" id="KW-1185">Reference proteome</keyword>
<dbReference type="InterPro" id="IPR035897">
    <property type="entry name" value="Toll_tir_struct_dom_sf"/>
</dbReference>